<sequence length="68" mass="7560">MYHPLTTRLCVRARTSPLAVRKGEDIPAGEWYICPVCGHLEFLAAGEGEIPERCVVCKAKRASFVKVE</sequence>
<gene>
    <name evidence="1" type="ORF">KIPB_005228</name>
</gene>
<evidence type="ECO:0000313" key="2">
    <source>
        <dbReference type="Proteomes" id="UP000265618"/>
    </source>
</evidence>
<proteinExistence type="predicted"/>
<name>A0A391P2G1_9EUKA</name>
<organism evidence="1 2">
    <name type="scientific">Kipferlia bialata</name>
    <dbReference type="NCBI Taxonomy" id="797122"/>
    <lineage>
        <taxon>Eukaryota</taxon>
        <taxon>Metamonada</taxon>
        <taxon>Carpediemonas-like organisms</taxon>
        <taxon>Kipferlia</taxon>
    </lineage>
</organism>
<dbReference type="EMBL" id="BDIP01001201">
    <property type="protein sequence ID" value="GCA62702.1"/>
    <property type="molecule type" value="Genomic_DNA"/>
</dbReference>
<dbReference type="Gene3D" id="2.20.28.10">
    <property type="match status" value="1"/>
</dbReference>
<comment type="caution">
    <text evidence="1">The sequence shown here is derived from an EMBL/GenBank/DDBJ whole genome shotgun (WGS) entry which is preliminary data.</text>
</comment>
<reference evidence="1 2" key="1">
    <citation type="journal article" date="2018" name="PLoS ONE">
        <title>The draft genome of Kipferlia bialata reveals reductive genome evolution in fornicate parasites.</title>
        <authorList>
            <person name="Tanifuji G."/>
            <person name="Takabayashi S."/>
            <person name="Kume K."/>
            <person name="Takagi M."/>
            <person name="Nakayama T."/>
            <person name="Kamikawa R."/>
            <person name="Inagaki Y."/>
            <person name="Hashimoto T."/>
        </authorList>
    </citation>
    <scope>NUCLEOTIDE SEQUENCE [LARGE SCALE GENOMIC DNA]</scope>
    <source>
        <strain evidence="1">NY0173</strain>
    </source>
</reference>
<evidence type="ECO:0000313" key="1">
    <source>
        <dbReference type="EMBL" id="GCA62702.1"/>
    </source>
</evidence>
<dbReference type="SUPFAM" id="SSF57802">
    <property type="entry name" value="Rubredoxin-like"/>
    <property type="match status" value="1"/>
</dbReference>
<dbReference type="Proteomes" id="UP000265618">
    <property type="component" value="Unassembled WGS sequence"/>
</dbReference>
<accession>A0A391P2G1</accession>
<evidence type="ECO:0008006" key="3">
    <source>
        <dbReference type="Google" id="ProtNLM"/>
    </source>
</evidence>
<keyword evidence="2" id="KW-1185">Reference proteome</keyword>
<protein>
    <recommendedName>
        <fullName evidence="3">Rubredoxin-like domain-containing protein</fullName>
    </recommendedName>
</protein>
<dbReference type="AlphaFoldDB" id="A0A391P2G1"/>